<feature type="compositionally biased region" description="Low complexity" evidence="1">
    <location>
        <begin position="549"/>
        <end position="572"/>
    </location>
</feature>
<gene>
    <name evidence="4" type="ORF">LSH36_564g00002</name>
</gene>
<evidence type="ECO:0000256" key="2">
    <source>
        <dbReference type="SAM" id="Phobius"/>
    </source>
</evidence>
<feature type="region of interest" description="Disordered" evidence="1">
    <location>
        <begin position="536"/>
        <end position="573"/>
    </location>
</feature>
<comment type="caution">
    <text evidence="4">The sequence shown here is derived from an EMBL/GenBank/DDBJ whole genome shotgun (WGS) entry which is preliminary data.</text>
</comment>
<evidence type="ECO:0000259" key="3">
    <source>
        <dbReference type="SMART" id="SM00409"/>
    </source>
</evidence>
<feature type="region of interest" description="Disordered" evidence="1">
    <location>
        <begin position="644"/>
        <end position="665"/>
    </location>
</feature>
<name>A0AAD9MY21_9ANNE</name>
<organism evidence="4 5">
    <name type="scientific">Paralvinella palmiformis</name>
    <dbReference type="NCBI Taxonomy" id="53620"/>
    <lineage>
        <taxon>Eukaryota</taxon>
        <taxon>Metazoa</taxon>
        <taxon>Spiralia</taxon>
        <taxon>Lophotrochozoa</taxon>
        <taxon>Annelida</taxon>
        <taxon>Polychaeta</taxon>
        <taxon>Sedentaria</taxon>
        <taxon>Canalipalpata</taxon>
        <taxon>Terebellida</taxon>
        <taxon>Terebelliformia</taxon>
        <taxon>Alvinellidae</taxon>
        <taxon>Paralvinella</taxon>
    </lineage>
</organism>
<evidence type="ECO:0000313" key="5">
    <source>
        <dbReference type="Proteomes" id="UP001208570"/>
    </source>
</evidence>
<feature type="compositionally biased region" description="Polar residues" evidence="1">
    <location>
        <begin position="440"/>
        <end position="451"/>
    </location>
</feature>
<keyword evidence="2" id="KW-0812">Transmembrane</keyword>
<dbReference type="SUPFAM" id="SSF48726">
    <property type="entry name" value="Immunoglobulin"/>
    <property type="match status" value="1"/>
</dbReference>
<feature type="compositionally biased region" description="Polar residues" evidence="1">
    <location>
        <begin position="656"/>
        <end position="665"/>
    </location>
</feature>
<feature type="domain" description="Immunoglobulin" evidence="3">
    <location>
        <begin position="81"/>
        <end position="189"/>
    </location>
</feature>
<dbReference type="SMART" id="SM00409">
    <property type="entry name" value="IG"/>
    <property type="match status" value="2"/>
</dbReference>
<feature type="domain" description="Immunoglobulin" evidence="3">
    <location>
        <begin position="198"/>
        <end position="377"/>
    </location>
</feature>
<dbReference type="InterPro" id="IPR036179">
    <property type="entry name" value="Ig-like_dom_sf"/>
</dbReference>
<proteinExistence type="predicted"/>
<feature type="region of interest" description="Disordered" evidence="1">
    <location>
        <begin position="429"/>
        <end position="477"/>
    </location>
</feature>
<dbReference type="Proteomes" id="UP001208570">
    <property type="component" value="Unassembled WGS sequence"/>
</dbReference>
<keyword evidence="2" id="KW-0472">Membrane</keyword>
<protein>
    <recommendedName>
        <fullName evidence="3">Immunoglobulin domain-containing protein</fullName>
    </recommendedName>
</protein>
<accession>A0AAD9MY21</accession>
<dbReference type="InterPro" id="IPR013783">
    <property type="entry name" value="Ig-like_fold"/>
</dbReference>
<dbReference type="AlphaFoldDB" id="A0AAD9MY21"/>
<evidence type="ECO:0000313" key="4">
    <source>
        <dbReference type="EMBL" id="KAK2147189.1"/>
    </source>
</evidence>
<dbReference type="Gene3D" id="2.60.40.10">
    <property type="entry name" value="Immunoglobulins"/>
    <property type="match status" value="1"/>
</dbReference>
<sequence>MWDFALLFILWDYVLWYFVPWDYVRVDLVPWDFVLWDIVPESGQLDSFGLSETYARSLGAPLVQNSTWRGCFGQVTIDTSPQNEALVQSGIVTLQCKLVQHESLPTYIGWDECITKNDGTCTRISNDNNVVYEALGGDPVRGKRYSVTNPEPKQYNLMITGILPEDAGKYRCLSLNDNSIYKYAEIVILEAEPLCTRNTSNQVVQGDYVMMTCDQTYAGRWPPLMNWKVNGGHYVGNIINETVNTKIKQSIVIEVQPNNDGDVFSMDTNFAQPTDIEEHEANNAPAYTHSHPFDVLVVYSYPYHQIEGAISQEIQYPVLPWLNHQLSIFGVDTNSTEVVSESSTLTIIESMLGYQTFLCRAYNQYGNDTVSIDFNVYSNKLGTAAIAGIVAAVIIIVIIVIILAICLPRRNKQLKEKQANETRANVVPGTDVIRTPGPQPFNNKPALNNQMAPYPDEKVGHDPGSYDPYSGGPYDLESPPYSEYDDVDDHKKRNVENLTYADLALEDVPRSRKPIQIGVNMTDYAEIQRDTVTTEQPEPLCYKVDPVQGTTSSSTSHSGSQPDGLSSGSSSCEDCRSSNYDDKLCINGSHFSANSNMASAPVSVTNCPSVTTMGLTSPANYNLDAYYPGSPGKHPTMLIHHTSSRNDPLLQRELSRQYSGPTSEV</sequence>
<feature type="transmembrane region" description="Helical" evidence="2">
    <location>
        <begin position="384"/>
        <end position="407"/>
    </location>
</feature>
<keyword evidence="5" id="KW-1185">Reference proteome</keyword>
<keyword evidence="2" id="KW-1133">Transmembrane helix</keyword>
<dbReference type="EMBL" id="JAODUP010000564">
    <property type="protein sequence ID" value="KAK2147189.1"/>
    <property type="molecule type" value="Genomic_DNA"/>
</dbReference>
<evidence type="ECO:0000256" key="1">
    <source>
        <dbReference type="SAM" id="MobiDB-lite"/>
    </source>
</evidence>
<reference evidence="4" key="1">
    <citation type="journal article" date="2023" name="Mol. Biol. Evol.">
        <title>Third-Generation Sequencing Reveals the Adaptive Role of the Epigenome in Three Deep-Sea Polychaetes.</title>
        <authorList>
            <person name="Perez M."/>
            <person name="Aroh O."/>
            <person name="Sun Y."/>
            <person name="Lan Y."/>
            <person name="Juniper S.K."/>
            <person name="Young C.R."/>
            <person name="Angers B."/>
            <person name="Qian P.Y."/>
        </authorList>
    </citation>
    <scope>NUCLEOTIDE SEQUENCE</scope>
    <source>
        <strain evidence="4">P08H-3</strain>
    </source>
</reference>
<dbReference type="InterPro" id="IPR003599">
    <property type="entry name" value="Ig_sub"/>
</dbReference>